<dbReference type="RefSeq" id="WP_013455231.1">
    <property type="nucleotide sequence ID" value="NC_014759.1"/>
</dbReference>
<dbReference type="InterPro" id="IPR002589">
    <property type="entry name" value="Macro_dom"/>
</dbReference>
<dbReference type="SUPFAM" id="SSF52949">
    <property type="entry name" value="Macro domain-like"/>
    <property type="match status" value="1"/>
</dbReference>
<evidence type="ECO:0000313" key="3">
    <source>
        <dbReference type="Proteomes" id="UP000008720"/>
    </source>
</evidence>
<dbReference type="EMBL" id="CP002349">
    <property type="protein sequence ID" value="ADR23089.1"/>
    <property type="molecule type" value="Genomic_DNA"/>
</dbReference>
<feature type="domain" description="Macro" evidence="1">
    <location>
        <begin position="1"/>
        <end position="174"/>
    </location>
</feature>
<organism evidence="2 3">
    <name type="scientific">Marivirga tractuosa (strain ATCC 23168 / DSM 4126 / NBRC 15989 / NCIMB 1408 / VKM B-1430 / H-43)</name>
    <name type="common">Microscilla tractuosa</name>
    <name type="synonym">Flexibacter tractuosus</name>
    <dbReference type="NCBI Taxonomy" id="643867"/>
    <lineage>
        <taxon>Bacteria</taxon>
        <taxon>Pseudomonadati</taxon>
        <taxon>Bacteroidota</taxon>
        <taxon>Cytophagia</taxon>
        <taxon>Cytophagales</taxon>
        <taxon>Marivirgaceae</taxon>
        <taxon>Marivirga</taxon>
    </lineage>
</organism>
<dbReference type="Pfam" id="PF01661">
    <property type="entry name" value="Macro"/>
    <property type="match status" value="1"/>
</dbReference>
<reference evidence="2 3" key="1">
    <citation type="journal article" date="2011" name="Stand. Genomic Sci.">
        <title>Complete genome sequence of Marivirga tractuosa type strain (H-43).</title>
        <authorList>
            <person name="Pagani I."/>
            <person name="Chertkov O."/>
            <person name="Lapidus A."/>
            <person name="Lucas S."/>
            <person name="Del Rio T.G."/>
            <person name="Tice H."/>
            <person name="Copeland A."/>
            <person name="Cheng J.F."/>
            <person name="Nolan M."/>
            <person name="Saunders E."/>
            <person name="Pitluck S."/>
            <person name="Held B."/>
            <person name="Goodwin L."/>
            <person name="Liolios K."/>
            <person name="Ovchinikova G."/>
            <person name="Ivanova N."/>
            <person name="Mavromatis K."/>
            <person name="Pati A."/>
            <person name="Chen A."/>
            <person name="Palaniappan K."/>
            <person name="Land M."/>
            <person name="Hauser L."/>
            <person name="Jeffries C.D."/>
            <person name="Detter J.C."/>
            <person name="Han C."/>
            <person name="Tapia R."/>
            <person name="Ngatchou-Djao O.D."/>
            <person name="Rohde M."/>
            <person name="Goker M."/>
            <person name="Spring S."/>
            <person name="Sikorski J."/>
            <person name="Woyke T."/>
            <person name="Bristow J."/>
            <person name="Eisen J.A."/>
            <person name="Markowitz V."/>
            <person name="Hugenholtz P."/>
            <person name="Klenk H.P."/>
            <person name="Kyrpides N.C."/>
        </authorList>
    </citation>
    <scope>NUCLEOTIDE SEQUENCE [LARGE SCALE GENOMIC DNA]</scope>
    <source>
        <strain evidence="3">ATCC 23168 / DSM 4126 / NBRC 15989 / NCIMB 1408 / VKM B-1430 / H-43</strain>
    </source>
</reference>
<dbReference type="PROSITE" id="PS51154">
    <property type="entry name" value="MACRO"/>
    <property type="match status" value="1"/>
</dbReference>
<dbReference type="HOGENOM" id="CLU_046550_5_1_10"/>
<dbReference type="AlphaFoldDB" id="E4TUJ6"/>
<dbReference type="OrthoDB" id="6194521at2"/>
<keyword evidence="3" id="KW-1185">Reference proteome</keyword>
<accession>E4TUJ6</accession>
<dbReference type="Gene3D" id="3.40.220.10">
    <property type="entry name" value="Leucine Aminopeptidase, subunit E, domain 1"/>
    <property type="match status" value="1"/>
</dbReference>
<sequence length="174" mass="18839">MKFGDVKIEAIKGDITKQDDIEAIVNAANAQLQMGGGVAGAIHAAAGKELAEETKSLAPVRVGEAVVSGGHNLPNKYIIHTLGPVYGFNQPEEEFLANCYKNSLLVAEETNIKSIAFPAISTGAFGYPFEAATEIALSTVRDFAKEAKSIQLIRFVLFSEKDFQHYHDRLNSIK</sequence>
<dbReference type="eggNOG" id="COG2110">
    <property type="taxonomic scope" value="Bacteria"/>
</dbReference>
<proteinExistence type="predicted"/>
<gene>
    <name evidence="2" type="ordered locus">Ftrac_3114</name>
</gene>
<evidence type="ECO:0000313" key="2">
    <source>
        <dbReference type="EMBL" id="ADR23089.1"/>
    </source>
</evidence>
<name>E4TUJ6_MARTH</name>
<dbReference type="PANTHER" id="PTHR11106">
    <property type="entry name" value="GANGLIOSIDE INDUCED DIFFERENTIATION ASSOCIATED PROTEIN 2-RELATED"/>
    <property type="match status" value="1"/>
</dbReference>
<dbReference type="SMART" id="SM00506">
    <property type="entry name" value="A1pp"/>
    <property type="match status" value="1"/>
</dbReference>
<dbReference type="CDD" id="cd02908">
    <property type="entry name" value="Macro_OAADPr_deacetylase"/>
    <property type="match status" value="1"/>
</dbReference>
<dbReference type="PANTHER" id="PTHR11106:SF27">
    <property type="entry name" value="MACRO DOMAIN-CONTAINING PROTEIN"/>
    <property type="match status" value="1"/>
</dbReference>
<dbReference type="Proteomes" id="UP000008720">
    <property type="component" value="Chromosome"/>
</dbReference>
<dbReference type="KEGG" id="mtt:Ftrac_3114"/>
<dbReference type="InterPro" id="IPR043472">
    <property type="entry name" value="Macro_dom-like"/>
</dbReference>
<evidence type="ECO:0000259" key="1">
    <source>
        <dbReference type="PROSITE" id="PS51154"/>
    </source>
</evidence>
<dbReference type="STRING" id="643867.Ftrac_3114"/>
<protein>
    <submittedName>
        <fullName evidence="2">Appr-1-p processing domain protein</fullName>
    </submittedName>
</protein>